<keyword evidence="9" id="KW-1185">Reference proteome</keyword>
<dbReference type="InterPro" id="IPR012094">
    <property type="entry name" value="tRNA_Ile_lys_synt"/>
</dbReference>
<sequence length="442" mass="51796">MFICMYAKKDLELLFKEKVQNLHDNYAIAVSGGIDSMVLLHLSAICNTKFTPTILTVNHGLRSEAAQEALFVYQHSQNLNLKCHILNWHGEKPQSNIQSSARQIRYSLLLQWCNQNQINYLMVAHQKNDQAETIMMRLERGSGLDGLAGMQECTYLNGICILRPLLAISREELIHYADTKNITWVHDISNDNKKYKRTLYRNILKEVDNTEELVNRLYKTSVHIKRSLDCILHYVRLAIDEHLEFNNLGFIKIKLNTFFNLPEEISLRLFTYSIMSIGQKKYKPRYHKLNNMFRKIQNNDFTKPQTFCHCKITRNQKDNTLCITREVSVINNKTISPYSKTSIVWDNRFKIRISNPNTHSITVSSLNNNYIPENLKKLDREAVRCLPILKYQNKILAYPLQNHLIDDYINELEPIITIEEVLIKQNFINLTYNNFISKEHLL</sequence>
<dbReference type="EMBL" id="CR925678">
    <property type="protein sequence ID" value="CAI27387.1"/>
    <property type="molecule type" value="Genomic_DNA"/>
</dbReference>
<keyword evidence="2 6" id="KW-0819">tRNA processing</keyword>
<keyword evidence="4 6" id="KW-0067">ATP-binding</keyword>
<dbReference type="InterPro" id="IPR012795">
    <property type="entry name" value="tRNA_Ile_lys_synt_N"/>
</dbReference>
<dbReference type="SUPFAM" id="SSF52402">
    <property type="entry name" value="Adenine nucleotide alpha hydrolases-like"/>
    <property type="match status" value="1"/>
</dbReference>
<gene>
    <name evidence="6" type="primary">tilS</name>
    <name evidence="8" type="ordered locus">ERWE_CDS_08930</name>
</gene>
<dbReference type="GO" id="GO:0032267">
    <property type="term" value="F:tRNA(Ile)-lysidine synthase activity"/>
    <property type="evidence" value="ECO:0007669"/>
    <property type="project" value="UniProtKB-EC"/>
</dbReference>
<dbReference type="HAMAP" id="MF_01161">
    <property type="entry name" value="tRNA_Ile_lys_synt"/>
    <property type="match status" value="1"/>
</dbReference>
<keyword evidence="6" id="KW-0963">Cytoplasm</keyword>
<evidence type="ECO:0000313" key="9">
    <source>
        <dbReference type="Proteomes" id="UP000001021"/>
    </source>
</evidence>
<comment type="subcellular location">
    <subcellularLocation>
        <location evidence="6">Cytoplasm</location>
    </subcellularLocation>
</comment>
<dbReference type="Pfam" id="PF01171">
    <property type="entry name" value="ATP_bind_3"/>
    <property type="match status" value="1"/>
</dbReference>
<dbReference type="InterPro" id="IPR014729">
    <property type="entry name" value="Rossmann-like_a/b/a_fold"/>
</dbReference>
<organism evidence="8 9">
    <name type="scientific">Ehrlichia ruminantium (strain Welgevonden)</name>
    <dbReference type="NCBI Taxonomy" id="254945"/>
    <lineage>
        <taxon>Bacteria</taxon>
        <taxon>Pseudomonadati</taxon>
        <taxon>Pseudomonadota</taxon>
        <taxon>Alphaproteobacteria</taxon>
        <taxon>Rickettsiales</taxon>
        <taxon>Anaplasmataceae</taxon>
        <taxon>Ehrlichia</taxon>
    </lineage>
</organism>
<dbReference type="Proteomes" id="UP000001021">
    <property type="component" value="Chromosome"/>
</dbReference>
<dbReference type="NCBIfam" id="TIGR02432">
    <property type="entry name" value="lysidine_TilS_N"/>
    <property type="match status" value="1"/>
</dbReference>
<evidence type="ECO:0000256" key="6">
    <source>
        <dbReference type="HAMAP-Rule" id="MF_01161"/>
    </source>
</evidence>
<comment type="domain">
    <text evidence="6">The N-terminal region contains the highly conserved SGGXDS motif, predicted to be a P-loop motif involved in ATP binding.</text>
</comment>
<dbReference type="EC" id="6.3.4.19" evidence="6"/>
<dbReference type="CDD" id="cd01992">
    <property type="entry name" value="TilS_N"/>
    <property type="match status" value="1"/>
</dbReference>
<evidence type="ECO:0000256" key="2">
    <source>
        <dbReference type="ARBA" id="ARBA00022694"/>
    </source>
</evidence>
<dbReference type="InterPro" id="IPR011063">
    <property type="entry name" value="TilS/TtcA_N"/>
</dbReference>
<proteinExistence type="inferred from homology"/>
<dbReference type="KEGG" id="erw:ERWE_CDS_08930"/>
<feature type="binding site" evidence="6">
    <location>
        <begin position="31"/>
        <end position="36"/>
    </location>
    <ligand>
        <name>ATP</name>
        <dbReference type="ChEBI" id="CHEBI:30616"/>
    </ligand>
</feature>
<keyword evidence="1 6" id="KW-0436">Ligase</keyword>
<evidence type="ECO:0000256" key="3">
    <source>
        <dbReference type="ARBA" id="ARBA00022741"/>
    </source>
</evidence>
<keyword evidence="3 6" id="KW-0547">Nucleotide-binding</keyword>
<dbReference type="KEGG" id="eru:Erum8420"/>
<accession>A0A0H3M702</accession>
<evidence type="ECO:0000256" key="5">
    <source>
        <dbReference type="ARBA" id="ARBA00048539"/>
    </source>
</evidence>
<evidence type="ECO:0000256" key="1">
    <source>
        <dbReference type="ARBA" id="ARBA00022598"/>
    </source>
</evidence>
<reference evidence="8 9" key="1">
    <citation type="journal article" date="2006" name="J. Bacteriol.">
        <title>Comparative genomic analysis of three strains of Ehrlichia ruminantium reveals an active process of genome size plasticity.</title>
        <authorList>
            <person name="Frutos R."/>
            <person name="Viari A."/>
            <person name="Ferraz C."/>
            <person name="Morgat A."/>
            <person name="Eychenie S."/>
            <person name="Kandassami Y."/>
            <person name="Chantal I."/>
            <person name="Bensaid A."/>
            <person name="Coissac E."/>
            <person name="Vachiery N."/>
            <person name="Demaille J."/>
            <person name="Martinez D."/>
        </authorList>
    </citation>
    <scope>NUCLEOTIDE SEQUENCE [LARGE SCALE GENOMIC DNA]</scope>
    <source>
        <strain evidence="8 9">Welgevonden</strain>
    </source>
</reference>
<evidence type="ECO:0000256" key="4">
    <source>
        <dbReference type="ARBA" id="ARBA00022840"/>
    </source>
</evidence>
<comment type="similarity">
    <text evidence="6">Belongs to the tRNA(Ile)-lysidine synthase family.</text>
</comment>
<comment type="catalytic activity">
    <reaction evidence="5 6">
        <text>cytidine(34) in tRNA(Ile2) + L-lysine + ATP = lysidine(34) in tRNA(Ile2) + AMP + diphosphate + H(+)</text>
        <dbReference type="Rhea" id="RHEA:43744"/>
        <dbReference type="Rhea" id="RHEA-COMP:10625"/>
        <dbReference type="Rhea" id="RHEA-COMP:10670"/>
        <dbReference type="ChEBI" id="CHEBI:15378"/>
        <dbReference type="ChEBI" id="CHEBI:30616"/>
        <dbReference type="ChEBI" id="CHEBI:32551"/>
        <dbReference type="ChEBI" id="CHEBI:33019"/>
        <dbReference type="ChEBI" id="CHEBI:82748"/>
        <dbReference type="ChEBI" id="CHEBI:83665"/>
        <dbReference type="ChEBI" id="CHEBI:456215"/>
        <dbReference type="EC" id="6.3.4.19"/>
    </reaction>
</comment>
<dbReference type="Gene3D" id="3.40.50.620">
    <property type="entry name" value="HUPs"/>
    <property type="match status" value="1"/>
</dbReference>
<evidence type="ECO:0000313" key="8">
    <source>
        <dbReference type="EMBL" id="CAI27387.1"/>
    </source>
</evidence>
<dbReference type="GO" id="GO:0005737">
    <property type="term" value="C:cytoplasm"/>
    <property type="evidence" value="ECO:0007669"/>
    <property type="project" value="UniProtKB-SubCell"/>
</dbReference>
<dbReference type="HOGENOM" id="CLU_018869_3_2_5"/>
<dbReference type="AlphaFoldDB" id="A0A0H3M702"/>
<feature type="domain" description="tRNA(Ile)-lysidine/2-thiocytidine synthase N-terminal" evidence="7">
    <location>
        <begin position="26"/>
        <end position="202"/>
    </location>
</feature>
<dbReference type="GO" id="GO:0006400">
    <property type="term" value="P:tRNA modification"/>
    <property type="evidence" value="ECO:0007669"/>
    <property type="project" value="UniProtKB-UniRule"/>
</dbReference>
<comment type="function">
    <text evidence="6">Ligates lysine onto the cytidine present at position 34 of the AUA codon-specific tRNA(Ile) that contains the anticodon CAU, in an ATP-dependent manner. Cytidine is converted to lysidine, thus changing the amino acid specificity of the tRNA from methionine to isoleucine.</text>
</comment>
<dbReference type="GO" id="GO:0005524">
    <property type="term" value="F:ATP binding"/>
    <property type="evidence" value="ECO:0007669"/>
    <property type="project" value="UniProtKB-UniRule"/>
</dbReference>
<dbReference type="eggNOG" id="COG0037">
    <property type="taxonomic scope" value="Bacteria"/>
</dbReference>
<dbReference type="PANTHER" id="PTHR43033:SF1">
    <property type="entry name" value="TRNA(ILE)-LYSIDINE SYNTHASE-RELATED"/>
    <property type="match status" value="1"/>
</dbReference>
<name>A0A0H3M702_EHRRW</name>
<dbReference type="PANTHER" id="PTHR43033">
    <property type="entry name" value="TRNA(ILE)-LYSIDINE SYNTHASE-RELATED"/>
    <property type="match status" value="1"/>
</dbReference>
<evidence type="ECO:0000259" key="7">
    <source>
        <dbReference type="Pfam" id="PF01171"/>
    </source>
</evidence>
<protein>
    <recommendedName>
        <fullName evidence="6">tRNA(Ile)-lysidine synthase</fullName>
        <ecNumber evidence="6">6.3.4.19</ecNumber>
    </recommendedName>
    <alternativeName>
        <fullName evidence="6">tRNA(Ile)-2-lysyl-cytidine synthase</fullName>
    </alternativeName>
    <alternativeName>
        <fullName evidence="6">tRNA(Ile)-lysidine synthetase</fullName>
    </alternativeName>
</protein>